<reference evidence="3" key="1">
    <citation type="submission" date="2016-10" db="EMBL/GenBank/DDBJ databases">
        <authorList>
            <person name="Varghese N."/>
            <person name="Submissions S."/>
        </authorList>
    </citation>
    <scope>NUCLEOTIDE SEQUENCE [LARGE SCALE GENOMIC DNA]</scope>
    <source>
        <strain evidence="3">CGMCC 1.8911</strain>
    </source>
</reference>
<dbReference type="RefSeq" id="WP_092594813.1">
    <property type="nucleotide sequence ID" value="NZ_FNFI01000001.1"/>
</dbReference>
<dbReference type="EMBL" id="FNFI01000001">
    <property type="protein sequence ID" value="SDJ61421.1"/>
    <property type="molecule type" value="Genomic_DNA"/>
</dbReference>
<sequence>MKFYQKLTKQIPTIESPSGFYLVRDLWNDYWKYQTMFDLYYIENKSKFEYIGQIKIGKKDLPPATLEESGHELLDIPGFFNELSDDYFSVGQSSSYYEKLKKVTKNRKELETVLRSMRDMALDFKIYEQFEYENSMRRSITRDVSRLTIKGQYNRIITGQAKLTPYKFGYNLKNAERSLDFIVTPNNFPPSNVHVLIGRNGVGKSHLLQSMIRSVVNQENDQGYFTSEQEHDTIENVFASLIGVSFGSFDDELPSTDNMENSINYHYVGFKDAVNEADEPTNNDSLNSLATYFYNSLENIRINNDKVEQWYQALSTLERDSVFKELKTKELIQSENDKFYTIDKNYIMDFYKKNLSAGHKIVLLIITKLAELVEEKSLVLIDEPENHLHPPLLSLLTRAISDLLIYRNGVAIVVTHSPIIVQEVPKNCTWILKRNGQYMNFDRPVVETFGENTGILNREIFRLELTDSSYYDLIKKTVLQKNSVEEVFTEFNHQLGSEAKALVRTLMYQKERRDILDNEY</sequence>
<dbReference type="SMART" id="SM00382">
    <property type="entry name" value="AAA"/>
    <property type="match status" value="1"/>
</dbReference>
<dbReference type="Gene3D" id="3.40.50.300">
    <property type="entry name" value="P-loop containing nucleotide triphosphate hydrolases"/>
    <property type="match status" value="1"/>
</dbReference>
<dbReference type="GO" id="GO:0016887">
    <property type="term" value="F:ATP hydrolysis activity"/>
    <property type="evidence" value="ECO:0007669"/>
    <property type="project" value="InterPro"/>
</dbReference>
<gene>
    <name evidence="2" type="ORF">SAMN05216187_101225</name>
</gene>
<organism evidence="2 3">
    <name type="scientific">Jeotgalicoccus aerolatus</name>
    <dbReference type="NCBI Taxonomy" id="709510"/>
    <lineage>
        <taxon>Bacteria</taxon>
        <taxon>Bacillati</taxon>
        <taxon>Bacillota</taxon>
        <taxon>Bacilli</taxon>
        <taxon>Bacillales</taxon>
        <taxon>Staphylococcaceae</taxon>
        <taxon>Jeotgalicoccus</taxon>
    </lineage>
</organism>
<dbReference type="Proteomes" id="UP000242700">
    <property type="component" value="Unassembled WGS sequence"/>
</dbReference>
<dbReference type="AlphaFoldDB" id="A0A1G8V5V2"/>
<evidence type="ECO:0000259" key="1">
    <source>
        <dbReference type="SMART" id="SM00382"/>
    </source>
</evidence>
<dbReference type="Pfam" id="PF13304">
    <property type="entry name" value="AAA_21"/>
    <property type="match status" value="1"/>
</dbReference>
<dbReference type="InterPro" id="IPR027417">
    <property type="entry name" value="P-loop_NTPase"/>
</dbReference>
<dbReference type="InterPro" id="IPR051396">
    <property type="entry name" value="Bact_Antivir_Def_Nuclease"/>
</dbReference>
<evidence type="ECO:0000313" key="2">
    <source>
        <dbReference type="EMBL" id="SDJ61421.1"/>
    </source>
</evidence>
<accession>A0A1G8V5V2</accession>
<dbReference type="SUPFAM" id="SSF52540">
    <property type="entry name" value="P-loop containing nucleoside triphosphate hydrolases"/>
    <property type="match status" value="1"/>
</dbReference>
<evidence type="ECO:0000313" key="3">
    <source>
        <dbReference type="Proteomes" id="UP000242700"/>
    </source>
</evidence>
<dbReference type="PANTHER" id="PTHR43581:SF2">
    <property type="entry name" value="EXCINUCLEASE ATPASE SUBUNIT"/>
    <property type="match status" value="1"/>
</dbReference>
<dbReference type="GO" id="GO:0005524">
    <property type="term" value="F:ATP binding"/>
    <property type="evidence" value="ECO:0007669"/>
    <property type="project" value="InterPro"/>
</dbReference>
<dbReference type="InterPro" id="IPR003959">
    <property type="entry name" value="ATPase_AAA_core"/>
</dbReference>
<dbReference type="STRING" id="586411.SAMN05216187_101225"/>
<name>A0A1G8V5V2_9STAP</name>
<protein>
    <submittedName>
        <fullName evidence="2">AAA domain-containing protein, putative AbiEii toxin, Type IV TA system</fullName>
    </submittedName>
</protein>
<dbReference type="InterPro" id="IPR003593">
    <property type="entry name" value="AAA+_ATPase"/>
</dbReference>
<proteinExistence type="predicted"/>
<feature type="domain" description="AAA+ ATPase" evidence="1">
    <location>
        <begin position="190"/>
        <end position="436"/>
    </location>
</feature>
<dbReference type="PANTHER" id="PTHR43581">
    <property type="entry name" value="ATP/GTP PHOSPHATASE"/>
    <property type="match status" value="1"/>
</dbReference>